<organism evidence="2 3">
    <name type="scientific">Postia placenta MAD-698-R-SB12</name>
    <dbReference type="NCBI Taxonomy" id="670580"/>
    <lineage>
        <taxon>Eukaryota</taxon>
        <taxon>Fungi</taxon>
        <taxon>Dikarya</taxon>
        <taxon>Basidiomycota</taxon>
        <taxon>Agaricomycotina</taxon>
        <taxon>Agaricomycetes</taxon>
        <taxon>Polyporales</taxon>
        <taxon>Adustoporiaceae</taxon>
        <taxon>Rhodonia</taxon>
    </lineage>
</organism>
<feature type="region of interest" description="Disordered" evidence="1">
    <location>
        <begin position="1"/>
        <end position="28"/>
    </location>
</feature>
<evidence type="ECO:0000313" key="3">
    <source>
        <dbReference type="Proteomes" id="UP000194127"/>
    </source>
</evidence>
<feature type="compositionally biased region" description="Polar residues" evidence="1">
    <location>
        <begin position="16"/>
        <end position="27"/>
    </location>
</feature>
<name>A0A1X6N7X2_9APHY</name>
<protein>
    <submittedName>
        <fullName evidence="2">Uncharacterized protein</fullName>
    </submittedName>
</protein>
<accession>A0A1X6N7X2</accession>
<evidence type="ECO:0000313" key="2">
    <source>
        <dbReference type="EMBL" id="OSX64739.1"/>
    </source>
</evidence>
<dbReference type="GeneID" id="36325368"/>
<gene>
    <name evidence="2" type="ORF">POSPLADRAFT_1053544</name>
</gene>
<reference evidence="2 3" key="1">
    <citation type="submission" date="2017-04" db="EMBL/GenBank/DDBJ databases">
        <title>Genome Sequence of the Model Brown-Rot Fungus Postia placenta SB12.</title>
        <authorList>
            <consortium name="DOE Joint Genome Institute"/>
            <person name="Gaskell J."/>
            <person name="Kersten P."/>
            <person name="Larrondo L.F."/>
            <person name="Canessa P."/>
            <person name="Martinez D."/>
            <person name="Hibbett D."/>
            <person name="Schmoll M."/>
            <person name="Kubicek C.P."/>
            <person name="Martinez A.T."/>
            <person name="Yadav J."/>
            <person name="Master E."/>
            <person name="Magnuson J.K."/>
            <person name="James T."/>
            <person name="Yaver D."/>
            <person name="Berka R."/>
            <person name="Labutti K."/>
            <person name="Lipzen A."/>
            <person name="Aerts A."/>
            <person name="Barry K."/>
            <person name="Henrissat B."/>
            <person name="Blanchette R."/>
            <person name="Grigoriev I."/>
            <person name="Cullen D."/>
        </authorList>
    </citation>
    <scope>NUCLEOTIDE SEQUENCE [LARGE SCALE GENOMIC DNA]</scope>
    <source>
        <strain evidence="2 3">MAD-698-R-SB12</strain>
    </source>
</reference>
<dbReference type="EMBL" id="KZ110593">
    <property type="protein sequence ID" value="OSX64739.1"/>
    <property type="molecule type" value="Genomic_DNA"/>
</dbReference>
<proteinExistence type="predicted"/>
<dbReference type="AlphaFoldDB" id="A0A1X6N7X2"/>
<dbReference type="Proteomes" id="UP000194127">
    <property type="component" value="Unassembled WGS sequence"/>
</dbReference>
<dbReference type="RefSeq" id="XP_024341533.1">
    <property type="nucleotide sequence ID" value="XM_024480418.1"/>
</dbReference>
<keyword evidence="3" id="KW-1185">Reference proteome</keyword>
<evidence type="ECO:0000256" key="1">
    <source>
        <dbReference type="SAM" id="MobiDB-lite"/>
    </source>
</evidence>
<sequence length="51" mass="5722">MKLEQEQIGLTHIDHASSTSASQTHNGKQLHLRHASKLVHLDKALVGFFFL</sequence>